<dbReference type="GO" id="GO:0000977">
    <property type="term" value="F:RNA polymerase II transcription regulatory region sequence-specific DNA binding"/>
    <property type="evidence" value="ECO:0007669"/>
    <property type="project" value="TreeGrafter"/>
</dbReference>
<evidence type="ECO:0000259" key="8">
    <source>
        <dbReference type="PROSITE" id="PS50217"/>
    </source>
</evidence>
<comment type="caution">
    <text evidence="9">The sequence shown here is derived from an EMBL/GenBank/DDBJ whole genome shotgun (WGS) entry which is preliminary data.</text>
</comment>
<dbReference type="PANTHER" id="PTHR13044">
    <property type="entry name" value="ACTIVATING TRANSCRIPTION FACTOR ATF 4/5"/>
    <property type="match status" value="1"/>
</dbReference>
<protein>
    <recommendedName>
        <fullName evidence="8">BZIP domain-containing protein</fullName>
    </recommendedName>
</protein>
<comment type="similarity">
    <text evidence="2">Belongs to the bZIP family.</text>
</comment>
<keyword evidence="3" id="KW-0805">Transcription regulation</keyword>
<feature type="compositionally biased region" description="Low complexity" evidence="7">
    <location>
        <begin position="55"/>
        <end position="76"/>
    </location>
</feature>
<evidence type="ECO:0000256" key="6">
    <source>
        <dbReference type="ARBA" id="ARBA00023242"/>
    </source>
</evidence>
<keyword evidence="6" id="KW-0539">Nucleus</keyword>
<evidence type="ECO:0000256" key="5">
    <source>
        <dbReference type="ARBA" id="ARBA00023163"/>
    </source>
</evidence>
<feature type="region of interest" description="Disordered" evidence="7">
    <location>
        <begin position="54"/>
        <end position="102"/>
    </location>
</feature>
<organism evidence="9 10">
    <name type="scientific">Ancylostoma ceylanicum</name>
    <dbReference type="NCBI Taxonomy" id="53326"/>
    <lineage>
        <taxon>Eukaryota</taxon>
        <taxon>Metazoa</taxon>
        <taxon>Ecdysozoa</taxon>
        <taxon>Nematoda</taxon>
        <taxon>Chromadorea</taxon>
        <taxon>Rhabditida</taxon>
        <taxon>Rhabditina</taxon>
        <taxon>Rhabditomorpha</taxon>
        <taxon>Strongyloidea</taxon>
        <taxon>Ancylostomatidae</taxon>
        <taxon>Ancylostomatinae</taxon>
        <taxon>Ancylostoma</taxon>
    </lineage>
</organism>
<dbReference type="InterPro" id="IPR046347">
    <property type="entry name" value="bZIP_sf"/>
</dbReference>
<dbReference type="InterPro" id="IPR004827">
    <property type="entry name" value="bZIP"/>
</dbReference>
<name>A0A016SJ09_9BILA</name>
<evidence type="ECO:0000256" key="1">
    <source>
        <dbReference type="ARBA" id="ARBA00004123"/>
    </source>
</evidence>
<keyword evidence="10" id="KW-1185">Reference proteome</keyword>
<dbReference type="Proteomes" id="UP000024635">
    <property type="component" value="Unassembled WGS sequence"/>
</dbReference>
<dbReference type="PANTHER" id="PTHR13044:SF14">
    <property type="entry name" value="CRYPTOCEPHAL, ISOFORM A"/>
    <property type="match status" value="1"/>
</dbReference>
<evidence type="ECO:0000256" key="3">
    <source>
        <dbReference type="ARBA" id="ARBA00023015"/>
    </source>
</evidence>
<evidence type="ECO:0000313" key="9">
    <source>
        <dbReference type="EMBL" id="EYB90316.1"/>
    </source>
</evidence>
<dbReference type="SUPFAM" id="SSF57959">
    <property type="entry name" value="Leucine zipper domain"/>
    <property type="match status" value="1"/>
</dbReference>
<evidence type="ECO:0000256" key="2">
    <source>
        <dbReference type="ARBA" id="ARBA00007163"/>
    </source>
</evidence>
<proteinExistence type="inferred from homology"/>
<dbReference type="PROSITE" id="PS50217">
    <property type="entry name" value="BZIP"/>
    <property type="match status" value="1"/>
</dbReference>
<feature type="compositionally biased region" description="Basic and acidic residues" evidence="7">
    <location>
        <begin position="77"/>
        <end position="88"/>
    </location>
</feature>
<dbReference type="OrthoDB" id="5866891at2759"/>
<evidence type="ECO:0000256" key="4">
    <source>
        <dbReference type="ARBA" id="ARBA00023125"/>
    </source>
</evidence>
<evidence type="ECO:0000256" key="7">
    <source>
        <dbReference type="SAM" id="MobiDB-lite"/>
    </source>
</evidence>
<dbReference type="EMBL" id="JARK01001557">
    <property type="protein sequence ID" value="EYB90316.1"/>
    <property type="molecule type" value="Genomic_DNA"/>
</dbReference>
<keyword evidence="4" id="KW-0238">DNA-binding</keyword>
<dbReference type="Pfam" id="PF07716">
    <property type="entry name" value="bZIP_2"/>
    <property type="match status" value="1"/>
</dbReference>
<comment type="subcellular location">
    <subcellularLocation>
        <location evidence="1">Nucleus</location>
    </subcellularLocation>
</comment>
<dbReference type="GO" id="GO:0001228">
    <property type="term" value="F:DNA-binding transcription activator activity, RNA polymerase II-specific"/>
    <property type="evidence" value="ECO:0007669"/>
    <property type="project" value="TreeGrafter"/>
</dbReference>
<gene>
    <name evidence="9" type="primary">Acey_s0221.g2547</name>
    <name evidence="9" type="ORF">Y032_0221g2547</name>
</gene>
<dbReference type="AlphaFoldDB" id="A0A016SJ09"/>
<dbReference type="SMART" id="SM00338">
    <property type="entry name" value="BRLZ"/>
    <property type="match status" value="1"/>
</dbReference>
<feature type="domain" description="BZIP" evidence="8">
    <location>
        <begin position="81"/>
        <end position="126"/>
    </location>
</feature>
<keyword evidence="5" id="KW-0804">Transcription</keyword>
<accession>A0A016SJ09</accession>
<dbReference type="Gene3D" id="1.20.5.170">
    <property type="match status" value="1"/>
</dbReference>
<dbReference type="GO" id="GO:0005634">
    <property type="term" value="C:nucleus"/>
    <property type="evidence" value="ECO:0007669"/>
    <property type="project" value="UniProtKB-SubCell"/>
</dbReference>
<evidence type="ECO:0000313" key="10">
    <source>
        <dbReference type="Proteomes" id="UP000024635"/>
    </source>
</evidence>
<sequence length="161" mass="18800">MKQFECPKAPLFPPSFSPKHYFIVRRRYINGSAFQQQQIYEEIVRECQELEQGWSSSSSTSASSPLSSSDSGSPQPSDRRQEKREKKMAQNRTAALRYREKKKLNEKKRLDEVAGLTRRNQELKSKARTFVLNIILFKVQEVSNEIAILKKLMVELNIRFE</sequence>
<reference evidence="10" key="1">
    <citation type="journal article" date="2015" name="Nat. Genet.">
        <title>The genome and transcriptome of the zoonotic hookworm Ancylostoma ceylanicum identify infection-specific gene families.</title>
        <authorList>
            <person name="Schwarz E.M."/>
            <person name="Hu Y."/>
            <person name="Antoshechkin I."/>
            <person name="Miller M.M."/>
            <person name="Sternberg P.W."/>
            <person name="Aroian R.V."/>
        </authorList>
    </citation>
    <scope>NUCLEOTIDE SEQUENCE</scope>
    <source>
        <strain evidence="10">HY135</strain>
    </source>
</reference>
<dbReference type="STRING" id="53326.A0A016SJ09"/>